<dbReference type="EMBL" id="ASGP02000005">
    <property type="protein sequence ID" value="KAH9506612.1"/>
    <property type="molecule type" value="Genomic_DNA"/>
</dbReference>
<dbReference type="AlphaFoldDB" id="A0A922HWX0"/>
<keyword evidence="3" id="KW-1185">Reference proteome</keyword>
<evidence type="ECO:0000313" key="2">
    <source>
        <dbReference type="EMBL" id="KAH9506612.1"/>
    </source>
</evidence>
<feature type="non-terminal residue" evidence="2">
    <location>
        <position position="1"/>
    </location>
</feature>
<reference evidence="2" key="1">
    <citation type="submission" date="2013-05" db="EMBL/GenBank/DDBJ databases">
        <authorList>
            <person name="Yim A.K.Y."/>
            <person name="Chan T.F."/>
            <person name="Ji K.M."/>
            <person name="Liu X.Y."/>
            <person name="Zhou J.W."/>
            <person name="Li R.Q."/>
            <person name="Yang K.Y."/>
            <person name="Li J."/>
            <person name="Li M."/>
            <person name="Law P.T.W."/>
            <person name="Wu Y.L."/>
            <person name="Cai Z.L."/>
            <person name="Qin H."/>
            <person name="Bao Y."/>
            <person name="Leung R.K.K."/>
            <person name="Ng P.K.S."/>
            <person name="Zou J."/>
            <person name="Zhong X.J."/>
            <person name="Ran P.X."/>
            <person name="Zhong N.S."/>
            <person name="Liu Z.G."/>
            <person name="Tsui S.K.W."/>
        </authorList>
    </citation>
    <scope>NUCLEOTIDE SEQUENCE</scope>
    <source>
        <strain evidence="2">Derf</strain>
        <tissue evidence="2">Whole organism</tissue>
    </source>
</reference>
<keyword evidence="1" id="KW-0812">Transmembrane</keyword>
<feature type="transmembrane region" description="Helical" evidence="1">
    <location>
        <begin position="6"/>
        <end position="25"/>
    </location>
</feature>
<accession>A0A922HWX0</accession>
<organism evidence="2 3">
    <name type="scientific">Dermatophagoides farinae</name>
    <name type="common">American house dust mite</name>
    <dbReference type="NCBI Taxonomy" id="6954"/>
    <lineage>
        <taxon>Eukaryota</taxon>
        <taxon>Metazoa</taxon>
        <taxon>Ecdysozoa</taxon>
        <taxon>Arthropoda</taxon>
        <taxon>Chelicerata</taxon>
        <taxon>Arachnida</taxon>
        <taxon>Acari</taxon>
        <taxon>Acariformes</taxon>
        <taxon>Sarcoptiformes</taxon>
        <taxon>Astigmata</taxon>
        <taxon>Psoroptidia</taxon>
        <taxon>Analgoidea</taxon>
        <taxon>Pyroglyphidae</taxon>
        <taxon>Dermatophagoidinae</taxon>
        <taxon>Dermatophagoides</taxon>
    </lineage>
</organism>
<dbReference type="Proteomes" id="UP000790347">
    <property type="component" value="Unassembled WGS sequence"/>
</dbReference>
<evidence type="ECO:0000313" key="3">
    <source>
        <dbReference type="Proteomes" id="UP000790347"/>
    </source>
</evidence>
<proteinExistence type="predicted"/>
<sequence length="57" mass="6838">MIIFDLNMMIMVMIWLTLIHTYTLVKQVFTDLKWIPNFVLISNDNSEKTISFARKMK</sequence>
<reference evidence="2" key="2">
    <citation type="journal article" date="2022" name="Res Sq">
        <title>Comparative Genomics Reveals Insights into the Divergent Evolution of Astigmatic Mites and Household Pest Adaptations.</title>
        <authorList>
            <person name="Xiong Q."/>
            <person name="Wan A.T.-Y."/>
            <person name="Liu X.-Y."/>
            <person name="Fung C.S.-H."/>
            <person name="Xiao X."/>
            <person name="Malainual N."/>
            <person name="Hou J."/>
            <person name="Wang L."/>
            <person name="Wang M."/>
            <person name="Yang K."/>
            <person name="Cui Y."/>
            <person name="Leung E."/>
            <person name="Nong W."/>
            <person name="Shin S.-K."/>
            <person name="Au S."/>
            <person name="Jeong K.Y."/>
            <person name="Chew F.T."/>
            <person name="Hui J."/>
            <person name="Leung T.F."/>
            <person name="Tungtrongchitr A."/>
            <person name="Zhong N."/>
            <person name="Liu Z."/>
            <person name="Tsui S."/>
        </authorList>
    </citation>
    <scope>NUCLEOTIDE SEQUENCE</scope>
    <source>
        <strain evidence="2">Derf</strain>
        <tissue evidence="2">Whole organism</tissue>
    </source>
</reference>
<gene>
    <name evidence="2" type="ORF">DERF_011337</name>
</gene>
<keyword evidence="1" id="KW-0472">Membrane</keyword>
<protein>
    <submittedName>
        <fullName evidence="2">Uncharacterized protein</fullName>
    </submittedName>
</protein>
<keyword evidence="1" id="KW-1133">Transmembrane helix</keyword>
<evidence type="ECO:0000256" key="1">
    <source>
        <dbReference type="SAM" id="Phobius"/>
    </source>
</evidence>
<comment type="caution">
    <text evidence="2">The sequence shown here is derived from an EMBL/GenBank/DDBJ whole genome shotgun (WGS) entry which is preliminary data.</text>
</comment>
<name>A0A922HWX0_DERFA</name>